<feature type="transmembrane region" description="Helical" evidence="1">
    <location>
        <begin position="35"/>
        <end position="54"/>
    </location>
</feature>
<evidence type="ECO:0000313" key="2">
    <source>
        <dbReference type="EMBL" id="OGI57465.1"/>
    </source>
</evidence>
<proteinExistence type="predicted"/>
<feature type="transmembrane region" description="Helical" evidence="1">
    <location>
        <begin position="133"/>
        <end position="151"/>
    </location>
</feature>
<organism evidence="2 3">
    <name type="scientific">Candidatus Muproteobacteria bacterium RBG_19FT_COMBO_61_10</name>
    <dbReference type="NCBI Taxonomy" id="1817761"/>
    <lineage>
        <taxon>Bacteria</taxon>
        <taxon>Pseudomonadati</taxon>
        <taxon>Pseudomonadota</taxon>
        <taxon>Candidatus Muproteobacteria</taxon>
    </lineage>
</organism>
<dbReference type="EMBL" id="MFSV01000135">
    <property type="protein sequence ID" value="OGI57465.1"/>
    <property type="molecule type" value="Genomic_DNA"/>
</dbReference>
<feature type="transmembrane region" description="Helical" evidence="1">
    <location>
        <begin position="180"/>
        <end position="198"/>
    </location>
</feature>
<dbReference type="InterPro" id="IPR058534">
    <property type="entry name" value="YjdF"/>
</dbReference>
<dbReference type="InterPro" id="IPR014509">
    <property type="entry name" value="YjdF-like"/>
</dbReference>
<keyword evidence="1" id="KW-0472">Membrane</keyword>
<evidence type="ECO:0000256" key="1">
    <source>
        <dbReference type="SAM" id="Phobius"/>
    </source>
</evidence>
<comment type="caution">
    <text evidence="2">The sequence shown here is derived from an EMBL/GenBank/DDBJ whole genome shotgun (WGS) entry which is preliminary data.</text>
</comment>
<sequence>MNPAPTDLRRTWVWVAVYCAVLLWSAILPKDRLTWWLEVMPALLGLSVLALTYRRFPLTRLVYQLILVHCVILMVGGHYTYAEVPLFDWLRQGLTLERNHYDKLGHFAQGFVPAMLAREILLRKAVVRGRGWLFYIVVSICLAISAFYELIEWWVALLSETAAEAFLGTQGYVWDTQSDMAFALVGAILALVLLGRVHDRELAGLVSRRG</sequence>
<accession>A0A1F6UJB4</accession>
<dbReference type="AlphaFoldDB" id="A0A1F6UJB4"/>
<evidence type="ECO:0008006" key="4">
    <source>
        <dbReference type="Google" id="ProtNLM"/>
    </source>
</evidence>
<feature type="transmembrane region" description="Helical" evidence="1">
    <location>
        <begin position="61"/>
        <end position="81"/>
    </location>
</feature>
<reference evidence="2 3" key="1">
    <citation type="journal article" date="2016" name="Nat. Commun.">
        <title>Thousands of microbial genomes shed light on interconnected biogeochemical processes in an aquifer system.</title>
        <authorList>
            <person name="Anantharaman K."/>
            <person name="Brown C.T."/>
            <person name="Hug L.A."/>
            <person name="Sharon I."/>
            <person name="Castelle C.J."/>
            <person name="Probst A.J."/>
            <person name="Thomas B.C."/>
            <person name="Singh A."/>
            <person name="Wilkins M.J."/>
            <person name="Karaoz U."/>
            <person name="Brodie E.L."/>
            <person name="Williams K.H."/>
            <person name="Hubbard S.S."/>
            <person name="Banfield J.F."/>
        </authorList>
    </citation>
    <scope>NUCLEOTIDE SEQUENCE [LARGE SCALE GENOMIC DNA]</scope>
</reference>
<keyword evidence="1" id="KW-0812">Transmembrane</keyword>
<dbReference type="Pfam" id="PF09997">
    <property type="entry name" value="DUF2238"/>
    <property type="match status" value="1"/>
</dbReference>
<feature type="transmembrane region" description="Helical" evidence="1">
    <location>
        <begin position="12"/>
        <end position="29"/>
    </location>
</feature>
<gene>
    <name evidence="2" type="ORF">A2V58_07120</name>
</gene>
<keyword evidence="1" id="KW-1133">Transmembrane helix</keyword>
<protein>
    <recommendedName>
        <fullName evidence="4">DUF2238 domain-containing protein</fullName>
    </recommendedName>
</protein>
<name>A0A1F6UJB4_9PROT</name>
<evidence type="ECO:0000313" key="3">
    <source>
        <dbReference type="Proteomes" id="UP000177950"/>
    </source>
</evidence>
<feature type="transmembrane region" description="Helical" evidence="1">
    <location>
        <begin position="104"/>
        <end position="121"/>
    </location>
</feature>
<dbReference type="Proteomes" id="UP000177950">
    <property type="component" value="Unassembled WGS sequence"/>
</dbReference>
<dbReference type="PIRSF" id="PIRSF020606">
    <property type="entry name" value="UCP020606"/>
    <property type="match status" value="1"/>
</dbReference>